<dbReference type="EMBL" id="GBXM01001777">
    <property type="protein sequence ID" value="JAI06801.1"/>
    <property type="molecule type" value="Transcribed_RNA"/>
</dbReference>
<evidence type="ECO:0000313" key="1">
    <source>
        <dbReference type="EMBL" id="JAI06801.1"/>
    </source>
</evidence>
<dbReference type="AlphaFoldDB" id="A0A0E9XY97"/>
<accession>A0A0E9XY97</accession>
<organism evidence="1">
    <name type="scientific">Anguilla anguilla</name>
    <name type="common">European freshwater eel</name>
    <name type="synonym">Muraena anguilla</name>
    <dbReference type="NCBI Taxonomy" id="7936"/>
    <lineage>
        <taxon>Eukaryota</taxon>
        <taxon>Metazoa</taxon>
        <taxon>Chordata</taxon>
        <taxon>Craniata</taxon>
        <taxon>Vertebrata</taxon>
        <taxon>Euteleostomi</taxon>
        <taxon>Actinopterygii</taxon>
        <taxon>Neopterygii</taxon>
        <taxon>Teleostei</taxon>
        <taxon>Anguilliformes</taxon>
        <taxon>Anguillidae</taxon>
        <taxon>Anguilla</taxon>
    </lineage>
</organism>
<name>A0A0E9XY97_ANGAN</name>
<proteinExistence type="predicted"/>
<sequence length="30" mass="3606">MSVGALEFELIKWWSSKRHEKKMQVDELVT</sequence>
<reference evidence="1" key="2">
    <citation type="journal article" date="2015" name="Fish Shellfish Immunol.">
        <title>Early steps in the European eel (Anguilla anguilla)-Vibrio vulnificus interaction in the gills: Role of the RtxA13 toxin.</title>
        <authorList>
            <person name="Callol A."/>
            <person name="Pajuelo D."/>
            <person name="Ebbesson L."/>
            <person name="Teles M."/>
            <person name="MacKenzie S."/>
            <person name="Amaro C."/>
        </authorList>
    </citation>
    <scope>NUCLEOTIDE SEQUENCE</scope>
</reference>
<reference evidence="1" key="1">
    <citation type="submission" date="2014-11" db="EMBL/GenBank/DDBJ databases">
        <authorList>
            <person name="Amaro Gonzalez C."/>
        </authorList>
    </citation>
    <scope>NUCLEOTIDE SEQUENCE</scope>
</reference>
<protein>
    <submittedName>
        <fullName evidence="1">Uncharacterized protein</fullName>
    </submittedName>
</protein>